<dbReference type="GO" id="GO:0016272">
    <property type="term" value="C:prefoldin complex"/>
    <property type="evidence" value="ECO:0007669"/>
    <property type="project" value="InterPro"/>
</dbReference>
<dbReference type="OrthoDB" id="6375174at2759"/>
<dbReference type="GO" id="GO:0007021">
    <property type="term" value="P:tubulin complex assembly"/>
    <property type="evidence" value="ECO:0007669"/>
    <property type="project" value="TreeGrafter"/>
</dbReference>
<evidence type="ECO:0000313" key="4">
    <source>
        <dbReference type="Proteomes" id="UP000780801"/>
    </source>
</evidence>
<dbReference type="InterPro" id="IPR016655">
    <property type="entry name" value="PFD3"/>
</dbReference>
<dbReference type="PANTHER" id="PTHR12409">
    <property type="entry name" value="PREFOLDIN SUBUNIT 3"/>
    <property type="match status" value="1"/>
</dbReference>
<dbReference type="GO" id="GO:0007017">
    <property type="term" value="P:microtubule-based process"/>
    <property type="evidence" value="ECO:0007669"/>
    <property type="project" value="TreeGrafter"/>
</dbReference>
<keyword evidence="2" id="KW-0143">Chaperone</keyword>
<comment type="caution">
    <text evidence="3">The sequence shown here is derived from an EMBL/GenBank/DDBJ whole genome shotgun (WGS) entry which is preliminary data.</text>
</comment>
<dbReference type="EMBL" id="JAABOA010005907">
    <property type="protein sequence ID" value="KAF9572365.1"/>
    <property type="molecule type" value="Genomic_DNA"/>
</dbReference>
<accession>A0A9P6FKI6</accession>
<proteinExistence type="inferred from homology"/>
<reference evidence="3" key="1">
    <citation type="journal article" date="2020" name="Fungal Divers.">
        <title>Resolving the Mortierellaceae phylogeny through synthesis of multi-gene phylogenetics and phylogenomics.</title>
        <authorList>
            <person name="Vandepol N."/>
            <person name="Liber J."/>
            <person name="Desiro A."/>
            <person name="Na H."/>
            <person name="Kennedy M."/>
            <person name="Barry K."/>
            <person name="Grigoriev I.V."/>
            <person name="Miller A.N."/>
            <person name="O'Donnell K."/>
            <person name="Stajich J.E."/>
            <person name="Bonito G."/>
        </authorList>
    </citation>
    <scope>NUCLEOTIDE SEQUENCE</scope>
    <source>
        <strain evidence="3">KOD1015</strain>
    </source>
</reference>
<keyword evidence="4" id="KW-1185">Reference proteome</keyword>
<protein>
    <submittedName>
        <fullName evidence="3">Uncharacterized protein</fullName>
    </submittedName>
</protein>
<gene>
    <name evidence="3" type="ORF">BGW38_008534</name>
</gene>
<organism evidence="3 4">
    <name type="scientific">Lunasporangiospora selenospora</name>
    <dbReference type="NCBI Taxonomy" id="979761"/>
    <lineage>
        <taxon>Eukaryota</taxon>
        <taxon>Fungi</taxon>
        <taxon>Fungi incertae sedis</taxon>
        <taxon>Mucoromycota</taxon>
        <taxon>Mortierellomycotina</taxon>
        <taxon>Mortierellomycetes</taxon>
        <taxon>Mortierellales</taxon>
        <taxon>Mortierellaceae</taxon>
        <taxon>Lunasporangiospora</taxon>
    </lineage>
</organism>
<dbReference type="AlphaFoldDB" id="A0A9P6FKI6"/>
<dbReference type="GO" id="GO:0006457">
    <property type="term" value="P:protein folding"/>
    <property type="evidence" value="ECO:0007669"/>
    <property type="project" value="InterPro"/>
</dbReference>
<evidence type="ECO:0000256" key="2">
    <source>
        <dbReference type="ARBA" id="ARBA00023186"/>
    </source>
</evidence>
<name>A0A9P6FKI6_9FUNG</name>
<evidence type="ECO:0000313" key="3">
    <source>
        <dbReference type="EMBL" id="KAF9572365.1"/>
    </source>
</evidence>
<feature type="non-terminal residue" evidence="3">
    <location>
        <position position="87"/>
    </location>
</feature>
<dbReference type="GO" id="GO:0005737">
    <property type="term" value="C:cytoplasm"/>
    <property type="evidence" value="ECO:0007669"/>
    <property type="project" value="TreeGrafter"/>
</dbReference>
<dbReference type="Proteomes" id="UP000780801">
    <property type="component" value="Unassembled WGS sequence"/>
</dbReference>
<dbReference type="PANTHER" id="PTHR12409:SF0">
    <property type="entry name" value="PREFOLDIN SUBUNIT 3"/>
    <property type="match status" value="1"/>
</dbReference>
<sequence length="87" mass="10245">METNPRGIPKAPFVENVEDHVSEQEPVEIVLRKFQEAVAKYKFMEINLIQRKRNLDVKIPEIRKTLEMVQYLKSEGEEGDEDKEIET</sequence>
<dbReference type="GO" id="GO:0015631">
    <property type="term" value="F:tubulin binding"/>
    <property type="evidence" value="ECO:0007669"/>
    <property type="project" value="TreeGrafter"/>
</dbReference>
<evidence type="ECO:0000256" key="1">
    <source>
        <dbReference type="ARBA" id="ARBA00010048"/>
    </source>
</evidence>
<comment type="similarity">
    <text evidence="1">Belongs to the prefoldin subunit alpha family.</text>
</comment>